<reference evidence="5 6" key="1">
    <citation type="submission" date="2018-07" db="EMBL/GenBank/DDBJ databases">
        <title>Complete genome sequence of Flavobacterium psychrolimnae LMG 22018.</title>
        <authorList>
            <person name="Kim D.-U."/>
        </authorList>
    </citation>
    <scope>NUCLEOTIDE SEQUENCE [LARGE SCALE GENOMIC DNA]</scope>
    <source>
        <strain evidence="5 6">LMG 22018</strain>
    </source>
</reference>
<dbReference type="PROSITE" id="PS51898">
    <property type="entry name" value="TYR_RECOMBINASE"/>
    <property type="match status" value="1"/>
</dbReference>
<dbReference type="InterPro" id="IPR025269">
    <property type="entry name" value="SAM-like_dom"/>
</dbReference>
<dbReference type="InterPro" id="IPR002104">
    <property type="entry name" value="Integrase_catalytic"/>
</dbReference>
<evidence type="ECO:0000313" key="5">
    <source>
        <dbReference type="EMBL" id="RBN49442.1"/>
    </source>
</evidence>
<evidence type="ECO:0000259" key="4">
    <source>
        <dbReference type="PROSITE" id="PS51898"/>
    </source>
</evidence>
<evidence type="ECO:0000313" key="6">
    <source>
        <dbReference type="Proteomes" id="UP000253676"/>
    </source>
</evidence>
<dbReference type="InterPro" id="IPR013762">
    <property type="entry name" value="Integrase-like_cat_sf"/>
</dbReference>
<dbReference type="InterPro" id="IPR010998">
    <property type="entry name" value="Integrase_recombinase_N"/>
</dbReference>
<gene>
    <name evidence="5" type="ORF">DR980_13445</name>
</gene>
<proteinExistence type="inferred from homology"/>
<dbReference type="SUPFAM" id="SSF56349">
    <property type="entry name" value="DNA breaking-rejoining enzymes"/>
    <property type="match status" value="1"/>
</dbReference>
<dbReference type="Pfam" id="PF13102">
    <property type="entry name" value="Phage_int_SAM_5"/>
    <property type="match status" value="1"/>
</dbReference>
<dbReference type="PANTHER" id="PTHR30349">
    <property type="entry name" value="PHAGE INTEGRASE-RELATED"/>
    <property type="match status" value="1"/>
</dbReference>
<dbReference type="GO" id="GO:0015074">
    <property type="term" value="P:DNA integration"/>
    <property type="evidence" value="ECO:0007669"/>
    <property type="project" value="InterPro"/>
</dbReference>
<accession>A0A366AX46</accession>
<keyword evidence="2" id="KW-0238">DNA-binding</keyword>
<dbReference type="InterPro" id="IPR050090">
    <property type="entry name" value="Tyrosine_recombinase_XerCD"/>
</dbReference>
<dbReference type="Gene3D" id="1.10.443.10">
    <property type="entry name" value="Intergrase catalytic core"/>
    <property type="match status" value="1"/>
</dbReference>
<dbReference type="OrthoDB" id="9806835at2"/>
<keyword evidence="6" id="KW-1185">Reference proteome</keyword>
<sequence>MEKSNVTLRQKDISNERISLYLDFYPPILNNNNRYTRREFLKIYLFKKPKNQLQKNSNIENRHIAELIQMKRQNEISKKNIYTSFEKDQLHIQATGRESFLEYFNKLAQKKIGNNRSIWKSAITHFESFLEGKDICFKDISISLMEDYKEYLLNAKSLRDTGKKLSSNTGLSYQNKLRTTLKKAYKEGKLKTDINAGIDSIKEQEAHRNFLTLEEAKKLFDTPCSNDLVYQISMFSILTGVRYSDIAKLLWSEIEYIENDGYYIRFKQKKTGGMETLPIPHEAFELLRPKVNENDKVFAGLKKWDVDRILPVWIARSGITKHITFHCFRHTYATLQLSFGTDIYTISKMLGHKNVKTTQIYAKVIDSKKRETTAKISLKRLSV</sequence>
<dbReference type="CDD" id="cd01185">
    <property type="entry name" value="INTN1_C_like"/>
    <property type="match status" value="1"/>
</dbReference>
<dbReference type="InterPro" id="IPR011010">
    <property type="entry name" value="DNA_brk_join_enz"/>
</dbReference>
<dbReference type="PANTHER" id="PTHR30349:SF64">
    <property type="entry name" value="PROPHAGE INTEGRASE INTD-RELATED"/>
    <property type="match status" value="1"/>
</dbReference>
<comment type="caution">
    <text evidence="5">The sequence shown here is derived from an EMBL/GenBank/DDBJ whole genome shotgun (WGS) entry which is preliminary data.</text>
</comment>
<feature type="domain" description="Tyr recombinase" evidence="4">
    <location>
        <begin position="206"/>
        <end position="374"/>
    </location>
</feature>
<evidence type="ECO:0000256" key="3">
    <source>
        <dbReference type="ARBA" id="ARBA00023172"/>
    </source>
</evidence>
<protein>
    <submittedName>
        <fullName evidence="5">Site-specific integrase</fullName>
    </submittedName>
</protein>
<comment type="similarity">
    <text evidence="1">Belongs to the 'phage' integrase family.</text>
</comment>
<evidence type="ECO:0000256" key="2">
    <source>
        <dbReference type="ARBA" id="ARBA00023125"/>
    </source>
</evidence>
<dbReference type="GO" id="GO:0003677">
    <property type="term" value="F:DNA binding"/>
    <property type="evidence" value="ECO:0007669"/>
    <property type="project" value="UniProtKB-KW"/>
</dbReference>
<dbReference type="Pfam" id="PF00589">
    <property type="entry name" value="Phage_integrase"/>
    <property type="match status" value="1"/>
</dbReference>
<dbReference type="GO" id="GO:0006310">
    <property type="term" value="P:DNA recombination"/>
    <property type="evidence" value="ECO:0007669"/>
    <property type="project" value="UniProtKB-KW"/>
</dbReference>
<dbReference type="RefSeq" id="WP_113636975.1">
    <property type="nucleotide sequence ID" value="NZ_QNUX01000013.1"/>
</dbReference>
<keyword evidence="3" id="KW-0233">DNA recombination</keyword>
<dbReference type="Gene3D" id="1.10.150.130">
    <property type="match status" value="1"/>
</dbReference>
<dbReference type="AlphaFoldDB" id="A0A366AX46"/>
<dbReference type="Proteomes" id="UP000253676">
    <property type="component" value="Unassembled WGS sequence"/>
</dbReference>
<evidence type="ECO:0000256" key="1">
    <source>
        <dbReference type="ARBA" id="ARBA00008857"/>
    </source>
</evidence>
<dbReference type="EMBL" id="QNUX01000013">
    <property type="protein sequence ID" value="RBN49442.1"/>
    <property type="molecule type" value="Genomic_DNA"/>
</dbReference>
<organism evidence="5 6">
    <name type="scientific">Flavobacterium psychrolimnae</name>
    <dbReference type="NCBI Taxonomy" id="249351"/>
    <lineage>
        <taxon>Bacteria</taxon>
        <taxon>Pseudomonadati</taxon>
        <taxon>Bacteroidota</taxon>
        <taxon>Flavobacteriia</taxon>
        <taxon>Flavobacteriales</taxon>
        <taxon>Flavobacteriaceae</taxon>
        <taxon>Flavobacterium</taxon>
    </lineage>
</organism>
<name>A0A366AX46_9FLAO</name>